<proteinExistence type="predicted"/>
<dbReference type="EMBL" id="MHSH01000007">
    <property type="protein sequence ID" value="OHA42368.1"/>
    <property type="molecule type" value="Genomic_DNA"/>
</dbReference>
<comment type="caution">
    <text evidence="1">The sequence shown here is derived from an EMBL/GenBank/DDBJ whole genome shotgun (WGS) entry which is preliminary data.</text>
</comment>
<protein>
    <recommendedName>
        <fullName evidence="3">SHS2 domain-containing protein</fullName>
    </recommendedName>
</protein>
<dbReference type="Proteomes" id="UP000176429">
    <property type="component" value="Unassembled WGS sequence"/>
</dbReference>
<reference evidence="1 2" key="1">
    <citation type="journal article" date="2016" name="Nat. Commun.">
        <title>Thousands of microbial genomes shed light on interconnected biogeochemical processes in an aquifer system.</title>
        <authorList>
            <person name="Anantharaman K."/>
            <person name="Brown C.T."/>
            <person name="Hug L.A."/>
            <person name="Sharon I."/>
            <person name="Castelle C.J."/>
            <person name="Probst A.J."/>
            <person name="Thomas B.C."/>
            <person name="Singh A."/>
            <person name="Wilkins M.J."/>
            <person name="Karaoz U."/>
            <person name="Brodie E.L."/>
            <person name="Williams K.H."/>
            <person name="Hubbard S.S."/>
            <person name="Banfield J.F."/>
        </authorList>
    </citation>
    <scope>NUCLEOTIDE SEQUENCE [LARGE SCALE GENOMIC DNA]</scope>
</reference>
<name>A0A1G2P209_9BACT</name>
<sequence length="411" mass="46296">MFSTINRRKKNENYEPILLFDIGSGSVAGAITLIFKDKPPQIIYSAREAISFGQGATEARLVAGKHAALNEVISRLRKDGLPVFAKYSRGHQNFDRAVCFLSSPWHFSRTSQVNLTKKGGFVLTEEKLKGLLRDEERKLENEISGGDEVGLKKTAKITDRRIQSSALNGYKVRQVIGRRCNEFSMSLFQSAVYDEIIEKINHSIQAGFHLENVEIHSFTVAFADAVKKIQPSSGSRILMDVTGQVTDIYIVRRGEIRDCVSIPFGRHTLIRSVAKKLNVPVSVAHSSLKIFLANKGDVKFRNEIEKEIIELREKWRTMFREAMNQVAEKALTPRDLFLTADEDTAMFFISILKMEKPALSHVVDDRFRIHNFGVEYMKGLCGFGGFKTQPDPFLAIGAFFESQTLRGIAVV</sequence>
<dbReference type="Gene3D" id="3.30.420.40">
    <property type="match status" value="2"/>
</dbReference>
<organism evidence="1 2">
    <name type="scientific">Candidatus Taylorbacteria bacterium RIFCSPLOWO2_02_FULL_46_40</name>
    <dbReference type="NCBI Taxonomy" id="1802329"/>
    <lineage>
        <taxon>Bacteria</taxon>
        <taxon>Candidatus Tayloriibacteriota</taxon>
    </lineage>
</organism>
<dbReference type="AlphaFoldDB" id="A0A1G2P209"/>
<accession>A0A1G2P209</accession>
<gene>
    <name evidence="1" type="ORF">A3H68_02055</name>
</gene>
<evidence type="ECO:0000313" key="1">
    <source>
        <dbReference type="EMBL" id="OHA42368.1"/>
    </source>
</evidence>
<evidence type="ECO:0008006" key="3">
    <source>
        <dbReference type="Google" id="ProtNLM"/>
    </source>
</evidence>
<evidence type="ECO:0000313" key="2">
    <source>
        <dbReference type="Proteomes" id="UP000176429"/>
    </source>
</evidence>